<dbReference type="AlphaFoldDB" id="A0A8J6ELW7"/>
<accession>A0A8J6ELW7</accession>
<name>A0A8J6ELW7_ELECQ</name>
<dbReference type="SUPFAM" id="SSF47391">
    <property type="entry name" value="Dimerization-anchoring domain of cAMP-dependent PK regulatory subunit"/>
    <property type="match status" value="1"/>
</dbReference>
<evidence type="ECO:0000256" key="12">
    <source>
        <dbReference type="ARBA" id="ARBA00039249"/>
    </source>
</evidence>
<dbReference type="GO" id="GO:0005856">
    <property type="term" value="C:cytoskeleton"/>
    <property type="evidence" value="ECO:0007669"/>
    <property type="project" value="UniProtKB-SubCell"/>
</dbReference>
<keyword evidence="7" id="KW-0472">Membrane</keyword>
<dbReference type="InterPro" id="IPR047501">
    <property type="entry name" value="DD_CATIP"/>
</dbReference>
<evidence type="ECO:0000256" key="5">
    <source>
        <dbReference type="ARBA" id="ARBA00022490"/>
    </source>
</evidence>
<dbReference type="PANTHER" id="PTHR15505:SF3">
    <property type="entry name" value="CILIOGENESIS-ASSOCIATED TTC17-INTERACTING PROTEIN"/>
    <property type="match status" value="1"/>
</dbReference>
<evidence type="ECO:0000256" key="7">
    <source>
        <dbReference type="ARBA" id="ARBA00023136"/>
    </source>
</evidence>
<evidence type="ECO:0000259" key="13">
    <source>
        <dbReference type="Pfam" id="PF21772"/>
    </source>
</evidence>
<keyword evidence="5" id="KW-0963">Cytoplasm</keyword>
<evidence type="ECO:0000313" key="14">
    <source>
        <dbReference type="EMBL" id="KAG9471872.1"/>
    </source>
</evidence>
<keyword evidence="4" id="KW-1003">Cell membrane</keyword>
<evidence type="ECO:0000256" key="11">
    <source>
        <dbReference type="ARBA" id="ARBA00037938"/>
    </source>
</evidence>
<feature type="domain" description="Ciliogenesis-associated TTC17-interacting protein N-terminal" evidence="13">
    <location>
        <begin position="23"/>
        <end position="253"/>
    </location>
</feature>
<dbReference type="InterPro" id="IPR048777">
    <property type="entry name" value="CATIP_N"/>
</dbReference>
<dbReference type="CDD" id="cd22973">
    <property type="entry name" value="DD_CATIP"/>
    <property type="match status" value="1"/>
</dbReference>
<proteinExistence type="inferred from homology"/>
<evidence type="ECO:0000256" key="6">
    <source>
        <dbReference type="ARBA" id="ARBA00022794"/>
    </source>
</evidence>
<evidence type="ECO:0000256" key="9">
    <source>
        <dbReference type="ARBA" id="ARBA00023242"/>
    </source>
</evidence>
<protein>
    <recommendedName>
        <fullName evidence="12">Ciliogenesis-associated TTC17-interacting protein</fullName>
    </recommendedName>
</protein>
<dbReference type="EMBL" id="WNTK01000093">
    <property type="protein sequence ID" value="KAG9471872.1"/>
    <property type="molecule type" value="Genomic_DNA"/>
</dbReference>
<dbReference type="OrthoDB" id="6334211at2759"/>
<evidence type="ECO:0000256" key="4">
    <source>
        <dbReference type="ARBA" id="ARBA00022475"/>
    </source>
</evidence>
<evidence type="ECO:0000256" key="8">
    <source>
        <dbReference type="ARBA" id="ARBA00023212"/>
    </source>
</evidence>
<comment type="caution">
    <text evidence="14">The sequence shown here is derived from an EMBL/GenBank/DDBJ whole genome shotgun (WGS) entry which is preliminary data.</text>
</comment>
<dbReference type="GO" id="GO:0030041">
    <property type="term" value="P:actin filament polymerization"/>
    <property type="evidence" value="ECO:0007669"/>
    <property type="project" value="TreeGrafter"/>
</dbReference>
<keyword evidence="6" id="KW-0970">Cilium biogenesis/degradation</keyword>
<reference evidence="14" key="1">
    <citation type="thesis" date="2020" institute="ProQuest LLC" country="789 East Eisenhower Parkway, Ann Arbor, MI, USA">
        <title>Comparative Genomics and Chromosome Evolution.</title>
        <authorList>
            <person name="Mudd A.B."/>
        </authorList>
    </citation>
    <scope>NUCLEOTIDE SEQUENCE</scope>
    <source>
        <strain evidence="14">HN-11 Male</strain>
        <tissue evidence="14">Kidney and liver</tissue>
    </source>
</reference>
<comment type="subcellular location">
    <subcellularLocation>
        <location evidence="2">Cell membrane</location>
    </subcellularLocation>
    <subcellularLocation>
        <location evidence="3">Cytoplasm</location>
        <location evidence="3">Cytoskeleton</location>
    </subcellularLocation>
    <subcellularLocation>
        <location evidence="1">Nucleus</location>
    </subcellularLocation>
</comment>
<comment type="function">
    <text evidence="10">Plays a role in primary ciliogenesis by modulating actin polymerization.</text>
</comment>
<evidence type="ECO:0000256" key="2">
    <source>
        <dbReference type="ARBA" id="ARBA00004236"/>
    </source>
</evidence>
<organism evidence="14 15">
    <name type="scientific">Eleutherodactylus coqui</name>
    <name type="common">Puerto Rican coqui</name>
    <dbReference type="NCBI Taxonomy" id="57060"/>
    <lineage>
        <taxon>Eukaryota</taxon>
        <taxon>Metazoa</taxon>
        <taxon>Chordata</taxon>
        <taxon>Craniata</taxon>
        <taxon>Vertebrata</taxon>
        <taxon>Euteleostomi</taxon>
        <taxon>Amphibia</taxon>
        <taxon>Batrachia</taxon>
        <taxon>Anura</taxon>
        <taxon>Neobatrachia</taxon>
        <taxon>Hyloidea</taxon>
        <taxon>Eleutherodactylidae</taxon>
        <taxon>Eleutherodactylinae</taxon>
        <taxon>Eleutherodactylus</taxon>
        <taxon>Eleutherodactylus</taxon>
    </lineage>
</organism>
<evidence type="ECO:0000313" key="15">
    <source>
        <dbReference type="Proteomes" id="UP000770717"/>
    </source>
</evidence>
<dbReference type="Pfam" id="PF21772">
    <property type="entry name" value="CATIP_N"/>
    <property type="match status" value="1"/>
</dbReference>
<evidence type="ECO:0000256" key="3">
    <source>
        <dbReference type="ARBA" id="ARBA00004245"/>
    </source>
</evidence>
<comment type="similarity">
    <text evidence="11">Belongs to the CATIP family.</text>
</comment>
<evidence type="ECO:0000256" key="1">
    <source>
        <dbReference type="ARBA" id="ARBA00004123"/>
    </source>
</evidence>
<evidence type="ECO:0000256" key="10">
    <source>
        <dbReference type="ARBA" id="ARBA00037538"/>
    </source>
</evidence>
<sequence>MASSGATKVEISEPPTHVRASAEAAAFMAGAGPDELRLCLFSESLQSVSQSGAAVGSFTVDIQSAYYEQDGRDDEKCYLVHISSHSSVDGVPCGSSITASISLQLETLEQQHHESLKLKGHSLDKKTHMRRRDDQMVVSRVITEGQQVRHDTKSYDLSELTGLVSEASNLLIMRLLARRKTPQNLDFLTFDAEMNLCISSYRALGSRTQLIGKDTVEVYGIERAIHSADVPITWQVYFLPDGHLSSRVQVGSPVTLTVSQMPILSEPEEEDPKPVFEKKPLAWEEDAELYSQFLERKEELTSAHQTYLRRHPELKALLGDFMQFLLLRKPEDVITFAAEFFGPFASARERSETFRSAMAASNDCPGTR</sequence>
<dbReference type="GO" id="GO:0005634">
    <property type="term" value="C:nucleus"/>
    <property type="evidence" value="ECO:0007669"/>
    <property type="project" value="UniProtKB-SubCell"/>
</dbReference>
<dbReference type="GO" id="GO:0044782">
    <property type="term" value="P:cilium organization"/>
    <property type="evidence" value="ECO:0007669"/>
    <property type="project" value="TreeGrafter"/>
</dbReference>
<gene>
    <name evidence="14" type="ORF">GDO78_022400</name>
</gene>
<dbReference type="PANTHER" id="PTHR15505">
    <property type="entry name" value="RIIA DOMAIN-CONTAINING PROTEIN 1"/>
    <property type="match status" value="1"/>
</dbReference>
<keyword evidence="15" id="KW-1185">Reference proteome</keyword>
<keyword evidence="8" id="KW-0206">Cytoskeleton</keyword>
<dbReference type="Proteomes" id="UP000770717">
    <property type="component" value="Unassembled WGS sequence"/>
</dbReference>
<keyword evidence="9" id="KW-0539">Nucleus</keyword>
<dbReference type="GO" id="GO:0005886">
    <property type="term" value="C:plasma membrane"/>
    <property type="evidence" value="ECO:0007669"/>
    <property type="project" value="UniProtKB-SubCell"/>
</dbReference>